<dbReference type="GO" id="GO:0004758">
    <property type="term" value="F:serine C-palmitoyltransferase activity"/>
    <property type="evidence" value="ECO:0007669"/>
    <property type="project" value="UniProtKB-EC"/>
</dbReference>
<dbReference type="GO" id="GO:0005783">
    <property type="term" value="C:endoplasmic reticulum"/>
    <property type="evidence" value="ECO:0007669"/>
    <property type="project" value="TreeGrafter"/>
</dbReference>
<dbReference type="InterPro" id="IPR015422">
    <property type="entry name" value="PyrdxlP-dep_Trfase_small"/>
</dbReference>
<comment type="cofactor">
    <cofactor evidence="1">
        <name>pyridoxal 5'-phosphate</name>
        <dbReference type="ChEBI" id="CHEBI:597326"/>
    </cofactor>
</comment>
<evidence type="ECO:0000256" key="1">
    <source>
        <dbReference type="ARBA" id="ARBA00001933"/>
    </source>
</evidence>
<feature type="domain" description="Aminotransferase class I/classII large" evidence="15">
    <location>
        <begin position="136"/>
        <end position="505"/>
    </location>
</feature>
<keyword evidence="7" id="KW-0663">Pyridoxal phosphate</keyword>
<feature type="transmembrane region" description="Helical" evidence="14">
    <location>
        <begin position="33"/>
        <end position="50"/>
    </location>
</feature>
<keyword evidence="14" id="KW-1133">Transmembrane helix</keyword>
<dbReference type="Gene3D" id="3.90.1150.10">
    <property type="entry name" value="Aspartate Aminotransferase, domain 1"/>
    <property type="match status" value="1"/>
</dbReference>
<evidence type="ECO:0000256" key="4">
    <source>
        <dbReference type="ARBA" id="ARBA00008392"/>
    </source>
</evidence>
<dbReference type="EMBL" id="LUCM01009905">
    <property type="protein sequence ID" value="KAA0186176.1"/>
    <property type="molecule type" value="Genomic_DNA"/>
</dbReference>
<dbReference type="GO" id="GO:0016020">
    <property type="term" value="C:membrane"/>
    <property type="evidence" value="ECO:0007669"/>
    <property type="project" value="GOC"/>
</dbReference>
<comment type="similarity">
    <text evidence="4">Belongs to the class-II pyridoxal-phosphate-dependent aminotransferase family.</text>
</comment>
<evidence type="ECO:0000256" key="6">
    <source>
        <dbReference type="ARBA" id="ARBA00022679"/>
    </source>
</evidence>
<comment type="pathway">
    <text evidence="2">Lipid metabolism; sphingolipid metabolism.</text>
</comment>
<dbReference type="GO" id="GO:0046513">
    <property type="term" value="P:ceramide biosynthetic process"/>
    <property type="evidence" value="ECO:0007669"/>
    <property type="project" value="TreeGrafter"/>
</dbReference>
<evidence type="ECO:0000313" key="17">
    <source>
        <dbReference type="Proteomes" id="UP000728185"/>
    </source>
</evidence>
<dbReference type="GO" id="GO:0030170">
    <property type="term" value="F:pyridoxal phosphate binding"/>
    <property type="evidence" value="ECO:0007669"/>
    <property type="project" value="InterPro"/>
</dbReference>
<keyword evidence="8" id="KW-0746">Sphingolipid metabolism</keyword>
<protein>
    <recommendedName>
        <fullName evidence="11">Serine palmitoyltransferase 1</fullName>
        <ecNumber evidence="5">2.3.1.50</ecNumber>
    </recommendedName>
    <alternativeName>
        <fullName evidence="12">Long chain base biosynthesis protein 1</fullName>
    </alternativeName>
    <alternativeName>
        <fullName evidence="13">Serine-palmitoyl-CoA transferase 1</fullName>
    </alternativeName>
</protein>
<dbReference type="InterPro" id="IPR015424">
    <property type="entry name" value="PyrdxlP-dep_Trfase"/>
</dbReference>
<comment type="caution">
    <text evidence="16">The sequence shown here is derived from an EMBL/GenBank/DDBJ whole genome shotgun (WGS) entry which is preliminary data.</text>
</comment>
<dbReference type="GO" id="GO:0046512">
    <property type="term" value="P:sphingosine biosynthetic process"/>
    <property type="evidence" value="ECO:0007669"/>
    <property type="project" value="TreeGrafter"/>
</dbReference>
<evidence type="ECO:0000256" key="11">
    <source>
        <dbReference type="ARBA" id="ARBA00041066"/>
    </source>
</evidence>
<dbReference type="EC" id="2.3.1.50" evidence="5"/>
<name>A0A8E0VG62_9TREM</name>
<dbReference type="OrthoDB" id="3168162at2759"/>
<keyword evidence="10" id="KW-0012">Acyltransferase</keyword>
<evidence type="ECO:0000256" key="2">
    <source>
        <dbReference type="ARBA" id="ARBA00004760"/>
    </source>
</evidence>
<keyword evidence="14" id="KW-0812">Transmembrane</keyword>
<evidence type="ECO:0000256" key="12">
    <source>
        <dbReference type="ARBA" id="ARBA00041765"/>
    </source>
</evidence>
<accession>A0A8E0VG62</accession>
<evidence type="ECO:0000256" key="5">
    <source>
        <dbReference type="ARBA" id="ARBA00013220"/>
    </source>
</evidence>
<dbReference type="SUPFAM" id="SSF53383">
    <property type="entry name" value="PLP-dependent transferases"/>
    <property type="match status" value="1"/>
</dbReference>
<dbReference type="InterPro" id="IPR050087">
    <property type="entry name" value="AON_synthase_class-II"/>
</dbReference>
<dbReference type="Pfam" id="PF00155">
    <property type="entry name" value="Aminotran_1_2"/>
    <property type="match status" value="1"/>
</dbReference>
<evidence type="ECO:0000256" key="14">
    <source>
        <dbReference type="SAM" id="Phobius"/>
    </source>
</evidence>
<evidence type="ECO:0000256" key="10">
    <source>
        <dbReference type="ARBA" id="ARBA00023315"/>
    </source>
</evidence>
<dbReference type="PANTHER" id="PTHR13693:SF2">
    <property type="entry name" value="SERINE PALMITOYLTRANSFERASE 1"/>
    <property type="match status" value="1"/>
</dbReference>
<proteinExistence type="inferred from homology"/>
<comment type="pathway">
    <text evidence="3">Sphingolipid metabolism.</text>
</comment>
<evidence type="ECO:0000313" key="16">
    <source>
        <dbReference type="EMBL" id="KAA0186176.1"/>
    </source>
</evidence>
<evidence type="ECO:0000256" key="9">
    <source>
        <dbReference type="ARBA" id="ARBA00023098"/>
    </source>
</evidence>
<dbReference type="PANTHER" id="PTHR13693">
    <property type="entry name" value="CLASS II AMINOTRANSFERASE/8-AMINO-7-OXONONANOATE SYNTHASE"/>
    <property type="match status" value="1"/>
</dbReference>
<dbReference type="Gene3D" id="3.40.640.10">
    <property type="entry name" value="Type I PLP-dependent aspartate aminotransferase-like (Major domain)"/>
    <property type="match status" value="1"/>
</dbReference>
<organism evidence="16 17">
    <name type="scientific">Fasciolopsis buskii</name>
    <dbReference type="NCBI Taxonomy" id="27845"/>
    <lineage>
        <taxon>Eukaryota</taxon>
        <taxon>Metazoa</taxon>
        <taxon>Spiralia</taxon>
        <taxon>Lophotrochozoa</taxon>
        <taxon>Platyhelminthes</taxon>
        <taxon>Trematoda</taxon>
        <taxon>Digenea</taxon>
        <taxon>Plagiorchiida</taxon>
        <taxon>Echinostomata</taxon>
        <taxon>Echinostomatoidea</taxon>
        <taxon>Fasciolidae</taxon>
        <taxon>Fasciolopsis</taxon>
    </lineage>
</organism>
<evidence type="ECO:0000259" key="15">
    <source>
        <dbReference type="Pfam" id="PF00155"/>
    </source>
</evidence>
<evidence type="ECO:0000256" key="3">
    <source>
        <dbReference type="ARBA" id="ARBA00004991"/>
    </source>
</evidence>
<dbReference type="AlphaFoldDB" id="A0A8E0VG62"/>
<evidence type="ECO:0000256" key="8">
    <source>
        <dbReference type="ARBA" id="ARBA00022919"/>
    </source>
</evidence>
<gene>
    <name evidence="16" type="ORF">FBUS_01139</name>
</gene>
<evidence type="ECO:0000256" key="13">
    <source>
        <dbReference type="ARBA" id="ARBA00042649"/>
    </source>
</evidence>
<keyword evidence="17" id="KW-1185">Reference proteome</keyword>
<dbReference type="InterPro" id="IPR004839">
    <property type="entry name" value="Aminotransferase_I/II_large"/>
</dbReference>
<reference evidence="16" key="1">
    <citation type="submission" date="2019-05" db="EMBL/GenBank/DDBJ databases">
        <title>Annotation for the trematode Fasciolopsis buski.</title>
        <authorList>
            <person name="Choi Y.-J."/>
        </authorList>
    </citation>
    <scope>NUCLEOTIDE SEQUENCE</scope>
    <source>
        <strain evidence="16">HT</strain>
        <tissue evidence="16">Whole worm</tissue>
    </source>
</reference>
<dbReference type="InterPro" id="IPR015421">
    <property type="entry name" value="PyrdxlP-dep_Trfase_major"/>
</dbReference>
<keyword evidence="9" id="KW-0443">Lipid metabolism</keyword>
<keyword evidence="6" id="KW-0808">Transferase</keyword>
<dbReference type="Proteomes" id="UP000728185">
    <property type="component" value="Unassembled WGS sequence"/>
</dbReference>
<keyword evidence="14" id="KW-0472">Membrane</keyword>
<sequence>MLKVISSVLAHIGPDSEYTWARLIHSALRAPTYHLYFELFLILGIIWLLFKRRYRINDTIQLTSAEKAQLIREWTPDDLVPKDWIAPKNLLRQFHRCATGPVSKYVTFDSTTLNNAICHSNSGDLTQSAKVKPHLNFASFNFLNFVGDKDLSEAAVRQMKLYGVGSCGPRGFYGTFDVHLKLEEALSKFLQVEKAVVYSYGAATFSSAIPSYAKRTDVIFADEGIGYAAFQGIVASRSRVYFFRHNDMEHLKQLLTDQAKRDREDPQRAMLTRRFLVVEGLYTNYGDMCPLPEIVKLKYEHKVRILLDETNSFGVLGSTGRGVTEYFGVHVEDIDLISGSLETALGVCGGFSAGTKYVVGHQELSGQGYCFSASLPPMLAAAATKALEKLEMPSERGARNRRLSRVARLMHRLFYKETSLSTQWELTGSEDSPIKHLRLRKDNSLEALELITQKAFEWSDPGGPPLLLTVARYATTIECPVPPPSIRLTLNCDLTDDEIRHLFHVLTAITPT</sequence>
<evidence type="ECO:0000256" key="7">
    <source>
        <dbReference type="ARBA" id="ARBA00022898"/>
    </source>
</evidence>